<organism evidence="1">
    <name type="scientific">Myoviridae sp. cttp71</name>
    <dbReference type="NCBI Taxonomy" id="2825195"/>
    <lineage>
        <taxon>Viruses</taxon>
        <taxon>Duplodnaviria</taxon>
        <taxon>Heunggongvirae</taxon>
        <taxon>Uroviricota</taxon>
        <taxon>Caudoviricetes</taxon>
    </lineage>
</organism>
<name>A0A8S5U3T6_9CAUD</name>
<reference evidence="1" key="1">
    <citation type="journal article" date="2021" name="Proc. Natl. Acad. Sci. U.S.A.">
        <title>A Catalog of Tens of Thousands of Viruses from Human Metagenomes Reveals Hidden Associations with Chronic Diseases.</title>
        <authorList>
            <person name="Tisza M.J."/>
            <person name="Buck C.B."/>
        </authorList>
    </citation>
    <scope>NUCLEOTIDE SEQUENCE</scope>
    <source>
        <strain evidence="1">Cttp71</strain>
    </source>
</reference>
<dbReference type="EMBL" id="BK016002">
    <property type="protein sequence ID" value="DAF89129.1"/>
    <property type="molecule type" value="Genomic_DNA"/>
</dbReference>
<proteinExistence type="predicted"/>
<protein>
    <submittedName>
        <fullName evidence="1">Large polyvalent protein associated domain 29</fullName>
    </submittedName>
</protein>
<sequence>MKTLKTALILTALLSGVAQAQTPKCADSDELCWQQAASAEWRNTYGDMPPPLTAEAEKDVRAWLAKHYPNTDFSNP</sequence>
<accession>A0A8S5U3T6</accession>
<evidence type="ECO:0000313" key="1">
    <source>
        <dbReference type="EMBL" id="DAF89129.1"/>
    </source>
</evidence>